<accession>A0ABT8BZY0</accession>
<dbReference type="PANTHER" id="PTHR30126:SF91">
    <property type="entry name" value="LYSR FAMILY TRANSCRIPTIONAL REGULATOR"/>
    <property type="match status" value="1"/>
</dbReference>
<dbReference type="InterPro" id="IPR036390">
    <property type="entry name" value="WH_DNA-bd_sf"/>
</dbReference>
<dbReference type="Pfam" id="PF03466">
    <property type="entry name" value="LysR_substrate"/>
    <property type="match status" value="1"/>
</dbReference>
<dbReference type="Proteomes" id="UP001238540">
    <property type="component" value="Unassembled WGS sequence"/>
</dbReference>
<name>A0ABT8BZY0_9VIBR</name>
<organism evidence="6 7">
    <name type="scientific">Vibrio ostreicida</name>
    <dbReference type="NCBI Taxonomy" id="526588"/>
    <lineage>
        <taxon>Bacteria</taxon>
        <taxon>Pseudomonadati</taxon>
        <taxon>Pseudomonadota</taxon>
        <taxon>Gammaproteobacteria</taxon>
        <taxon>Vibrionales</taxon>
        <taxon>Vibrionaceae</taxon>
        <taxon>Vibrio</taxon>
    </lineage>
</organism>
<dbReference type="SUPFAM" id="SSF46785">
    <property type="entry name" value="Winged helix' DNA-binding domain"/>
    <property type="match status" value="1"/>
</dbReference>
<evidence type="ECO:0000256" key="3">
    <source>
        <dbReference type="ARBA" id="ARBA00023125"/>
    </source>
</evidence>
<evidence type="ECO:0000313" key="7">
    <source>
        <dbReference type="Proteomes" id="UP001238540"/>
    </source>
</evidence>
<dbReference type="InterPro" id="IPR000847">
    <property type="entry name" value="LysR_HTH_N"/>
</dbReference>
<evidence type="ECO:0000256" key="4">
    <source>
        <dbReference type="ARBA" id="ARBA00023163"/>
    </source>
</evidence>
<dbReference type="PANTHER" id="PTHR30126">
    <property type="entry name" value="HTH-TYPE TRANSCRIPTIONAL REGULATOR"/>
    <property type="match status" value="1"/>
</dbReference>
<dbReference type="InterPro" id="IPR005119">
    <property type="entry name" value="LysR_subst-bd"/>
</dbReference>
<keyword evidence="4" id="KW-0804">Transcription</keyword>
<protein>
    <submittedName>
        <fullName evidence="6">LysR family transcriptional regulator</fullName>
    </submittedName>
</protein>
<gene>
    <name evidence="6" type="ORF">QWZ16_20185</name>
</gene>
<keyword evidence="3" id="KW-0238">DNA-binding</keyword>
<dbReference type="Gene3D" id="3.40.190.290">
    <property type="match status" value="1"/>
</dbReference>
<feature type="domain" description="HTH lysR-type" evidence="5">
    <location>
        <begin position="1"/>
        <end position="58"/>
    </location>
</feature>
<keyword evidence="2" id="KW-0805">Transcription regulation</keyword>
<dbReference type="PRINTS" id="PR00039">
    <property type="entry name" value="HTHLYSR"/>
</dbReference>
<dbReference type="SUPFAM" id="SSF53850">
    <property type="entry name" value="Periplasmic binding protein-like II"/>
    <property type="match status" value="1"/>
</dbReference>
<evidence type="ECO:0000256" key="1">
    <source>
        <dbReference type="ARBA" id="ARBA00009437"/>
    </source>
</evidence>
<evidence type="ECO:0000313" key="6">
    <source>
        <dbReference type="EMBL" id="MDN3611914.1"/>
    </source>
</evidence>
<evidence type="ECO:0000256" key="2">
    <source>
        <dbReference type="ARBA" id="ARBA00023015"/>
    </source>
</evidence>
<dbReference type="Pfam" id="PF00126">
    <property type="entry name" value="HTH_1"/>
    <property type="match status" value="1"/>
</dbReference>
<dbReference type="EMBL" id="JAUFQC010000027">
    <property type="protein sequence ID" value="MDN3611914.1"/>
    <property type="molecule type" value="Genomic_DNA"/>
</dbReference>
<proteinExistence type="inferred from homology"/>
<dbReference type="Gene3D" id="1.10.10.10">
    <property type="entry name" value="Winged helix-like DNA-binding domain superfamily/Winged helix DNA-binding domain"/>
    <property type="match status" value="1"/>
</dbReference>
<comment type="similarity">
    <text evidence="1">Belongs to the LysR transcriptional regulatory family.</text>
</comment>
<sequence>MHVLHLKALLLAIEKGSISAAARSLGKKQSQVSQWISDLEVDLGVKLFDRTGNKSQLSKQGQQLLPSLIHTLAQLDKLTNKASALSQGEPIALRIGIEHYIPESAIMAPISNILQFHHSGIEIYRGEQRELRHDLVNGVTDLIIQNESGALHQTNIEYAKLGYYREGIVCSPSLLLASHQPILIDTLCQYRELIWGKPSEEQGEGYSPDYAIIDDLTMLITLLERGAGFAFLPLANIEHALNRGALIHLNTQFEQSHIPRRVELCWRAGFPLSEVGRKTLLSLKQHHQFLP</sequence>
<dbReference type="RefSeq" id="WP_076590145.1">
    <property type="nucleotide sequence ID" value="NZ_JABEYA020000004.1"/>
</dbReference>
<keyword evidence="7" id="KW-1185">Reference proteome</keyword>
<comment type="caution">
    <text evidence="6">The sequence shown here is derived from an EMBL/GenBank/DDBJ whole genome shotgun (WGS) entry which is preliminary data.</text>
</comment>
<dbReference type="PROSITE" id="PS50931">
    <property type="entry name" value="HTH_LYSR"/>
    <property type="match status" value="1"/>
</dbReference>
<reference evidence="7" key="1">
    <citation type="journal article" date="2019" name="Int. J. Syst. Evol. Microbiol.">
        <title>The Global Catalogue of Microorganisms (GCM) 10K type strain sequencing project: providing services to taxonomists for standard genome sequencing and annotation.</title>
        <authorList>
            <consortium name="The Broad Institute Genomics Platform"/>
            <consortium name="The Broad Institute Genome Sequencing Center for Infectious Disease"/>
            <person name="Wu L."/>
            <person name="Ma J."/>
        </authorList>
    </citation>
    <scope>NUCLEOTIDE SEQUENCE [LARGE SCALE GENOMIC DNA]</scope>
    <source>
        <strain evidence="7">CECT 7398</strain>
    </source>
</reference>
<dbReference type="InterPro" id="IPR036388">
    <property type="entry name" value="WH-like_DNA-bd_sf"/>
</dbReference>
<evidence type="ECO:0000259" key="5">
    <source>
        <dbReference type="PROSITE" id="PS50931"/>
    </source>
</evidence>